<reference evidence="3 4" key="1">
    <citation type="submission" date="2020-12" db="EMBL/GenBank/DDBJ databases">
        <title>Genomic analysis of Staphylococcus felis from a cat with skin infection.</title>
        <authorList>
            <person name="Aslantas O."/>
            <person name="Keskin O."/>
            <person name="Buyukaltay K."/>
            <person name="Gullu Yucetepe A."/>
        </authorList>
    </citation>
    <scope>NUCLEOTIDE SEQUENCE [LARGE SCALE GENOMIC DNA]</scope>
    <source>
        <strain evidence="3 4">HARRANVET</strain>
    </source>
</reference>
<keyword evidence="4" id="KW-1185">Reference proteome</keyword>
<organism evidence="3 4">
    <name type="scientific">Staphylococcus felis</name>
    <dbReference type="NCBI Taxonomy" id="46127"/>
    <lineage>
        <taxon>Bacteria</taxon>
        <taxon>Bacillati</taxon>
        <taxon>Bacillota</taxon>
        <taxon>Bacilli</taxon>
        <taxon>Bacillales</taxon>
        <taxon>Staphylococcaceae</taxon>
        <taxon>Staphylococcus</taxon>
    </lineage>
</organism>
<evidence type="ECO:0000256" key="1">
    <source>
        <dbReference type="ARBA" id="ARBA00022801"/>
    </source>
</evidence>
<dbReference type="Proteomes" id="UP000597038">
    <property type="component" value="Unassembled WGS sequence"/>
</dbReference>
<dbReference type="InterPro" id="IPR003607">
    <property type="entry name" value="HD/PDEase_dom"/>
</dbReference>
<dbReference type="InterPro" id="IPR006674">
    <property type="entry name" value="HD_domain"/>
</dbReference>
<dbReference type="SUPFAM" id="SSF50249">
    <property type="entry name" value="Nucleic acid-binding proteins"/>
    <property type="match status" value="1"/>
</dbReference>
<dbReference type="InterPro" id="IPR004365">
    <property type="entry name" value="NA-bd_OB_tRNA"/>
</dbReference>
<feature type="domain" description="HD" evidence="2">
    <location>
        <begin position="162"/>
        <end position="278"/>
    </location>
</feature>
<dbReference type="InterPro" id="IPR050798">
    <property type="entry name" value="YhaM_exoribonuc/phosphodiest"/>
</dbReference>
<dbReference type="CDD" id="cd04492">
    <property type="entry name" value="YhaM_OBF_like"/>
    <property type="match status" value="1"/>
</dbReference>
<comment type="caution">
    <text evidence="3">The sequence shown here is derived from an EMBL/GenBank/DDBJ whole genome shotgun (WGS) entry which is preliminary data.</text>
</comment>
<evidence type="ECO:0000313" key="3">
    <source>
        <dbReference type="EMBL" id="MBH9580167.1"/>
    </source>
</evidence>
<dbReference type="PANTHER" id="PTHR37294">
    <property type="entry name" value="3'-5' EXORIBONUCLEASE YHAM"/>
    <property type="match status" value="1"/>
</dbReference>
<proteinExistence type="predicted"/>
<dbReference type="EMBL" id="JAEDAQ010000002">
    <property type="protein sequence ID" value="MBH9580167.1"/>
    <property type="molecule type" value="Genomic_DNA"/>
</dbReference>
<protein>
    <submittedName>
        <fullName evidence="3">3'-5' exoribonuclease YhaM</fullName>
    </submittedName>
</protein>
<dbReference type="CDD" id="cd00077">
    <property type="entry name" value="HDc"/>
    <property type="match status" value="1"/>
</dbReference>
<accession>A0ABS0QMN0</accession>
<evidence type="ECO:0000259" key="2">
    <source>
        <dbReference type="PROSITE" id="PS51831"/>
    </source>
</evidence>
<dbReference type="NCBIfam" id="NF010007">
    <property type="entry name" value="PRK13480.1"/>
    <property type="match status" value="1"/>
</dbReference>
<dbReference type="PANTHER" id="PTHR37294:SF1">
    <property type="entry name" value="3'-5' EXORIBONUCLEASE YHAM"/>
    <property type="match status" value="1"/>
</dbReference>
<dbReference type="InterPro" id="IPR012340">
    <property type="entry name" value="NA-bd_OB-fold"/>
</dbReference>
<dbReference type="PROSITE" id="PS51831">
    <property type="entry name" value="HD"/>
    <property type="match status" value="1"/>
</dbReference>
<gene>
    <name evidence="3" type="primary">yhaM</name>
    <name evidence="3" type="ORF">I9026_02115</name>
</gene>
<dbReference type="SUPFAM" id="SSF109604">
    <property type="entry name" value="HD-domain/PDEase-like"/>
    <property type="match status" value="1"/>
</dbReference>
<keyword evidence="1" id="KW-0378">Hydrolase</keyword>
<dbReference type="Gene3D" id="1.10.3210.10">
    <property type="entry name" value="Hypothetical protein af1432"/>
    <property type="match status" value="1"/>
</dbReference>
<evidence type="ECO:0000313" key="4">
    <source>
        <dbReference type="Proteomes" id="UP000597038"/>
    </source>
</evidence>
<sequence length="313" mass="36077">MRNIEKLNPGDTVNHFFLVKSATQGVTAQGKDYMNIKLQDKSGILDTKFWTPSKEDLTTIKPEMIIHVKGDIINFRGNKQLKMNQYRIANEEDHLYAKDFIDSAHLSPEEIKNAMQEYIFEIENANLQRIIRYLLNKYENEFFTFPAASSHHHDFLGGLSYHVLTMLRIARSLCEIYPDLNRSLLYSGIILHDMGKVKELTGPVATSYTVEGNLLGHISIASDEVMEVSRELGIEGEEVMLLRHMILSHHGKLEYGSPKLPLIKEAEILHFIDNIDARMNMFEKAFKTTQKGQFTERILGLDRRSFYKPEKLD</sequence>
<dbReference type="Pfam" id="PF01966">
    <property type="entry name" value="HD"/>
    <property type="match status" value="1"/>
</dbReference>
<dbReference type="Pfam" id="PF01336">
    <property type="entry name" value="tRNA_anti-codon"/>
    <property type="match status" value="1"/>
</dbReference>
<dbReference type="RefSeq" id="WP_115890443.1">
    <property type="nucleotide sequence ID" value="NZ_JAEDAQ010000002.1"/>
</dbReference>
<name>A0ABS0QMN0_9STAP</name>